<keyword evidence="1" id="KW-0479">Metal-binding</keyword>
<keyword evidence="1" id="KW-0349">Heme</keyword>
<evidence type="ECO:0000256" key="1">
    <source>
        <dbReference type="PIRSR" id="PIRSR602401-1"/>
    </source>
</evidence>
<dbReference type="Gene3D" id="1.10.630.10">
    <property type="entry name" value="Cytochrome P450"/>
    <property type="match status" value="1"/>
</dbReference>
<dbReference type="GO" id="GO:0004497">
    <property type="term" value="F:monooxygenase activity"/>
    <property type="evidence" value="ECO:0007669"/>
    <property type="project" value="InterPro"/>
</dbReference>
<feature type="binding site" description="axial binding residue" evidence="1">
    <location>
        <position position="183"/>
    </location>
    <ligand>
        <name>heme</name>
        <dbReference type="ChEBI" id="CHEBI:30413"/>
    </ligand>
    <ligandPart>
        <name>Fe</name>
        <dbReference type="ChEBI" id="CHEBI:18248"/>
    </ligandPart>
</feature>
<dbReference type="AlphaFoldDB" id="A0A9P9D0A5"/>
<accession>A0A9P9D0A5</accession>
<comment type="caution">
    <text evidence="2">The sequence shown here is derived from an EMBL/GenBank/DDBJ whole genome shotgun (WGS) entry which is preliminary data.</text>
</comment>
<dbReference type="GO" id="GO:0005506">
    <property type="term" value="F:iron ion binding"/>
    <property type="evidence" value="ECO:0007669"/>
    <property type="project" value="InterPro"/>
</dbReference>
<comment type="cofactor">
    <cofactor evidence="1">
        <name>heme</name>
        <dbReference type="ChEBI" id="CHEBI:30413"/>
    </cofactor>
</comment>
<proteinExistence type="predicted"/>
<name>A0A9P9D0A5_9HYPO</name>
<gene>
    <name evidence="2" type="ORF">EDB81DRAFT_863138</name>
</gene>
<dbReference type="InterPro" id="IPR001128">
    <property type="entry name" value="Cyt_P450"/>
</dbReference>
<keyword evidence="3" id="KW-1185">Reference proteome</keyword>
<evidence type="ECO:0000313" key="3">
    <source>
        <dbReference type="Proteomes" id="UP000738349"/>
    </source>
</evidence>
<evidence type="ECO:0008006" key="4">
    <source>
        <dbReference type="Google" id="ProtNLM"/>
    </source>
</evidence>
<dbReference type="PRINTS" id="PR00463">
    <property type="entry name" value="EP450I"/>
</dbReference>
<keyword evidence="1" id="KW-0408">Iron</keyword>
<dbReference type="InterPro" id="IPR036396">
    <property type="entry name" value="Cyt_P450_sf"/>
</dbReference>
<organism evidence="2 3">
    <name type="scientific">Dactylonectria macrodidyma</name>
    <dbReference type="NCBI Taxonomy" id="307937"/>
    <lineage>
        <taxon>Eukaryota</taxon>
        <taxon>Fungi</taxon>
        <taxon>Dikarya</taxon>
        <taxon>Ascomycota</taxon>
        <taxon>Pezizomycotina</taxon>
        <taxon>Sordariomycetes</taxon>
        <taxon>Hypocreomycetidae</taxon>
        <taxon>Hypocreales</taxon>
        <taxon>Nectriaceae</taxon>
        <taxon>Dactylonectria</taxon>
    </lineage>
</organism>
<dbReference type="GO" id="GO:0020037">
    <property type="term" value="F:heme binding"/>
    <property type="evidence" value="ECO:0007669"/>
    <property type="project" value="InterPro"/>
</dbReference>
<dbReference type="OrthoDB" id="1470350at2759"/>
<dbReference type="GO" id="GO:0016705">
    <property type="term" value="F:oxidoreductase activity, acting on paired donors, with incorporation or reduction of molecular oxygen"/>
    <property type="evidence" value="ECO:0007669"/>
    <property type="project" value="InterPro"/>
</dbReference>
<sequence>MRPFALRYCVGIAMVLGIDITSIASLLFTEQAPDASRSQACPRHITAQIHLAISFRLTALTSSPPLRASALIKISALKATLSPALAICRGSTSSAVSTGGRSWGQRIPKATIVAFSLTGPTFQKPGLRTDEAKRSESAHKVQSRDGRVVDWTESAYPAGEFKEAVFDQQAGPFLAFSSGKRGCWGKRLAYLELKLVGTLLLWNFDFERTPEPMNSWKLEEDIFVKPKVCCVRLSNITET</sequence>
<dbReference type="Pfam" id="PF00067">
    <property type="entry name" value="p450"/>
    <property type="match status" value="1"/>
</dbReference>
<dbReference type="EMBL" id="JAGMUV010000046">
    <property type="protein sequence ID" value="KAH7110274.1"/>
    <property type="molecule type" value="Genomic_DNA"/>
</dbReference>
<dbReference type="InterPro" id="IPR002401">
    <property type="entry name" value="Cyt_P450_E_grp-I"/>
</dbReference>
<protein>
    <recommendedName>
        <fullName evidence="4">Cytochrome P450</fullName>
    </recommendedName>
</protein>
<reference evidence="2" key="1">
    <citation type="journal article" date="2021" name="Nat. Commun.">
        <title>Genetic determinants of endophytism in the Arabidopsis root mycobiome.</title>
        <authorList>
            <person name="Mesny F."/>
            <person name="Miyauchi S."/>
            <person name="Thiergart T."/>
            <person name="Pickel B."/>
            <person name="Atanasova L."/>
            <person name="Karlsson M."/>
            <person name="Huettel B."/>
            <person name="Barry K.W."/>
            <person name="Haridas S."/>
            <person name="Chen C."/>
            <person name="Bauer D."/>
            <person name="Andreopoulos W."/>
            <person name="Pangilinan J."/>
            <person name="LaButti K."/>
            <person name="Riley R."/>
            <person name="Lipzen A."/>
            <person name="Clum A."/>
            <person name="Drula E."/>
            <person name="Henrissat B."/>
            <person name="Kohler A."/>
            <person name="Grigoriev I.V."/>
            <person name="Martin F.M."/>
            <person name="Hacquard S."/>
        </authorList>
    </citation>
    <scope>NUCLEOTIDE SEQUENCE</scope>
    <source>
        <strain evidence="2">MPI-CAGE-AT-0147</strain>
    </source>
</reference>
<evidence type="ECO:0000313" key="2">
    <source>
        <dbReference type="EMBL" id="KAH7110274.1"/>
    </source>
</evidence>
<dbReference type="SUPFAM" id="SSF48264">
    <property type="entry name" value="Cytochrome P450"/>
    <property type="match status" value="1"/>
</dbReference>
<dbReference type="Proteomes" id="UP000738349">
    <property type="component" value="Unassembled WGS sequence"/>
</dbReference>